<keyword evidence="8" id="KW-1185">Reference proteome</keyword>
<keyword evidence="3" id="KW-1003">Cell membrane</keyword>
<dbReference type="InParanoid" id="A0A3N1HKJ1"/>
<dbReference type="RefSeq" id="WP_158674271.1">
    <property type="nucleotide sequence ID" value="NZ_RJKN01000005.1"/>
</dbReference>
<evidence type="ECO:0000313" key="7">
    <source>
        <dbReference type="EMBL" id="ROP42862.1"/>
    </source>
</evidence>
<evidence type="ECO:0000256" key="2">
    <source>
        <dbReference type="ARBA" id="ARBA00006228"/>
    </source>
</evidence>
<dbReference type="PANTHER" id="PTHR34584:SF1">
    <property type="entry name" value="NA(+)_H(+) ANTIPORTER SUBUNIT E1"/>
    <property type="match status" value="1"/>
</dbReference>
<accession>A0A3N1HKJ1</accession>
<evidence type="ECO:0000256" key="6">
    <source>
        <dbReference type="ARBA" id="ARBA00023136"/>
    </source>
</evidence>
<comment type="subcellular location">
    <subcellularLocation>
        <location evidence="1">Cell membrane</location>
        <topology evidence="1">Multi-pass membrane protein</topology>
    </subcellularLocation>
</comment>
<dbReference type="OrthoDB" id="3837866at2"/>
<dbReference type="InterPro" id="IPR002758">
    <property type="entry name" value="Cation_antiport_E"/>
</dbReference>
<dbReference type="Proteomes" id="UP000276232">
    <property type="component" value="Unassembled WGS sequence"/>
</dbReference>
<evidence type="ECO:0000256" key="4">
    <source>
        <dbReference type="ARBA" id="ARBA00022692"/>
    </source>
</evidence>
<proteinExistence type="inferred from homology"/>
<dbReference type="EMBL" id="RJKN01000005">
    <property type="protein sequence ID" value="ROP42862.1"/>
    <property type="molecule type" value="Genomic_DNA"/>
</dbReference>
<name>A0A3N1HKJ1_9ACTN</name>
<evidence type="ECO:0000256" key="5">
    <source>
        <dbReference type="ARBA" id="ARBA00022989"/>
    </source>
</evidence>
<sequence length="163" mass="17519">MSAPVRVAGPRPLRVARFLGWYLGRFVRASVEVVREVVTPGTGVRPAVVRHRLRCRTDLEVASFVALVGLTPGSLVVGTDDHADDRAARTGRAVRTRERRPAGTRGSVAARAAGRAEIAVHVMDAPDAGAALAELVELEDRMLDAFRRRGRRTPAAPDAGTPR</sequence>
<dbReference type="Pfam" id="PF01899">
    <property type="entry name" value="MNHE"/>
    <property type="match status" value="1"/>
</dbReference>
<dbReference type="PANTHER" id="PTHR34584">
    <property type="entry name" value="NA(+)/H(+) ANTIPORTER SUBUNIT E1"/>
    <property type="match status" value="1"/>
</dbReference>
<evidence type="ECO:0000256" key="3">
    <source>
        <dbReference type="ARBA" id="ARBA00022475"/>
    </source>
</evidence>
<reference evidence="7 8" key="1">
    <citation type="journal article" date="2015" name="Stand. Genomic Sci.">
        <title>Genomic Encyclopedia of Bacterial and Archaeal Type Strains, Phase III: the genomes of soil and plant-associated and newly described type strains.</title>
        <authorList>
            <person name="Whitman W.B."/>
            <person name="Woyke T."/>
            <person name="Klenk H.P."/>
            <person name="Zhou Y."/>
            <person name="Lilburn T.G."/>
            <person name="Beck B.J."/>
            <person name="De Vos P."/>
            <person name="Vandamme P."/>
            <person name="Eisen J.A."/>
            <person name="Garrity G."/>
            <person name="Hugenholtz P."/>
            <person name="Kyrpides N.C."/>
        </authorList>
    </citation>
    <scope>NUCLEOTIDE SEQUENCE [LARGE SCALE GENOMIC DNA]</scope>
    <source>
        <strain evidence="7 8">CECT 7306</strain>
    </source>
</reference>
<evidence type="ECO:0000313" key="8">
    <source>
        <dbReference type="Proteomes" id="UP000276232"/>
    </source>
</evidence>
<comment type="caution">
    <text evidence="7">The sequence shown here is derived from an EMBL/GenBank/DDBJ whole genome shotgun (WGS) entry which is preliminary data.</text>
</comment>
<protein>
    <submittedName>
        <fullName evidence="7">Na+/H+ ion antiporter subunit</fullName>
    </submittedName>
</protein>
<comment type="similarity">
    <text evidence="2">Belongs to the CPA3 antiporters (TC 2.A.63) subunit E family.</text>
</comment>
<dbReference type="AlphaFoldDB" id="A0A3N1HKJ1"/>
<keyword evidence="6" id="KW-0472">Membrane</keyword>
<keyword evidence="4" id="KW-0812">Transmembrane</keyword>
<dbReference type="GO" id="GO:0005886">
    <property type="term" value="C:plasma membrane"/>
    <property type="evidence" value="ECO:0007669"/>
    <property type="project" value="UniProtKB-SubCell"/>
</dbReference>
<dbReference type="GO" id="GO:0008324">
    <property type="term" value="F:monoatomic cation transmembrane transporter activity"/>
    <property type="evidence" value="ECO:0007669"/>
    <property type="project" value="InterPro"/>
</dbReference>
<keyword evidence="5" id="KW-1133">Transmembrane helix</keyword>
<gene>
    <name evidence="7" type="ORF">EDC03_2149</name>
</gene>
<evidence type="ECO:0000256" key="1">
    <source>
        <dbReference type="ARBA" id="ARBA00004651"/>
    </source>
</evidence>
<organism evidence="7 8">
    <name type="scientific">Pseudokineococcus lusitanus</name>
    <dbReference type="NCBI Taxonomy" id="763993"/>
    <lineage>
        <taxon>Bacteria</taxon>
        <taxon>Bacillati</taxon>
        <taxon>Actinomycetota</taxon>
        <taxon>Actinomycetes</taxon>
        <taxon>Kineosporiales</taxon>
        <taxon>Kineosporiaceae</taxon>
        <taxon>Pseudokineococcus</taxon>
    </lineage>
</organism>